<accession>A0A7T8GT80</accession>
<proteinExistence type="predicted"/>
<sequence length="60" mass="6865">MWVSSACLVRPLEASTVVCSAKNSRVERGLQLINWLKKKPSSTIFVFSDKKNGRWTEPKR</sequence>
<gene>
    <name evidence="1" type="ORF">FKW44_017622</name>
</gene>
<dbReference type="Proteomes" id="UP000595437">
    <property type="component" value="Chromosome 12"/>
</dbReference>
<dbReference type="EMBL" id="CP045901">
    <property type="protein sequence ID" value="QQP37379.1"/>
    <property type="molecule type" value="Genomic_DNA"/>
</dbReference>
<evidence type="ECO:0000313" key="1">
    <source>
        <dbReference type="EMBL" id="QQP37379.1"/>
    </source>
</evidence>
<name>A0A7T8GT80_CALRO</name>
<protein>
    <submittedName>
        <fullName evidence="1">Uncharacterized protein</fullName>
    </submittedName>
</protein>
<dbReference type="AlphaFoldDB" id="A0A7T8GT80"/>
<keyword evidence="2" id="KW-1185">Reference proteome</keyword>
<evidence type="ECO:0000313" key="2">
    <source>
        <dbReference type="Proteomes" id="UP000595437"/>
    </source>
</evidence>
<organism evidence="1 2">
    <name type="scientific">Caligus rogercresseyi</name>
    <name type="common">Sea louse</name>
    <dbReference type="NCBI Taxonomy" id="217165"/>
    <lineage>
        <taxon>Eukaryota</taxon>
        <taxon>Metazoa</taxon>
        <taxon>Ecdysozoa</taxon>
        <taxon>Arthropoda</taxon>
        <taxon>Crustacea</taxon>
        <taxon>Multicrustacea</taxon>
        <taxon>Hexanauplia</taxon>
        <taxon>Copepoda</taxon>
        <taxon>Siphonostomatoida</taxon>
        <taxon>Caligidae</taxon>
        <taxon>Caligus</taxon>
    </lineage>
</organism>
<reference evidence="2" key="1">
    <citation type="submission" date="2021-01" db="EMBL/GenBank/DDBJ databases">
        <title>Caligus Genome Assembly.</title>
        <authorList>
            <person name="Gallardo-Escarate C."/>
        </authorList>
    </citation>
    <scope>NUCLEOTIDE SEQUENCE [LARGE SCALE GENOMIC DNA]</scope>
</reference>